<name>A0ACB6V5Y0_9ASCO</name>
<comment type="caution">
    <text evidence="1">The sequence shown here is derived from an EMBL/GenBank/DDBJ whole genome shotgun (WGS) entry which is preliminary data.</text>
</comment>
<gene>
    <name evidence="1" type="ORF">D0Z00_001771</name>
</gene>
<evidence type="ECO:0000313" key="1">
    <source>
        <dbReference type="EMBL" id="KAF5099107.1"/>
    </source>
</evidence>
<accession>A0ACB6V5Y0</accession>
<organism evidence="1 2">
    <name type="scientific">Geotrichum galactomycetum</name>
    <dbReference type="NCBI Taxonomy" id="27317"/>
    <lineage>
        <taxon>Eukaryota</taxon>
        <taxon>Fungi</taxon>
        <taxon>Dikarya</taxon>
        <taxon>Ascomycota</taxon>
        <taxon>Saccharomycotina</taxon>
        <taxon>Dipodascomycetes</taxon>
        <taxon>Dipodascales</taxon>
        <taxon>Dipodascaceae</taxon>
        <taxon>Geotrichum</taxon>
    </lineage>
</organism>
<dbReference type="Proteomes" id="UP000744676">
    <property type="component" value="Unassembled WGS sequence"/>
</dbReference>
<reference evidence="1 2" key="1">
    <citation type="journal article" date="2020" name="Front. Microbiol.">
        <title>Phenotypic and Genetic Characterization of the Cheese Ripening Yeast Geotrichum candidum.</title>
        <authorList>
            <person name="Perkins V."/>
            <person name="Vignola S."/>
            <person name="Lessard M.H."/>
            <person name="Plante P.L."/>
            <person name="Corbeil J."/>
            <person name="Dugat-Bony E."/>
            <person name="Frenette M."/>
            <person name="Labrie S."/>
        </authorList>
    </citation>
    <scope>NUCLEOTIDE SEQUENCE [LARGE SCALE GENOMIC DNA]</scope>
    <source>
        <strain evidence="1 2">LMA-1147</strain>
    </source>
</reference>
<evidence type="ECO:0000313" key="2">
    <source>
        <dbReference type="Proteomes" id="UP000744676"/>
    </source>
</evidence>
<keyword evidence="2" id="KW-1185">Reference proteome</keyword>
<dbReference type="EMBL" id="QVQA01000037">
    <property type="protein sequence ID" value="KAF5099107.1"/>
    <property type="molecule type" value="Genomic_DNA"/>
</dbReference>
<protein>
    <submittedName>
        <fullName evidence="1">Uncharacterized protein</fullName>
    </submittedName>
</protein>
<proteinExistence type="predicted"/>
<sequence>MSYPAVRVPAKKIHTASVIFLHGLGDSGHGWSFLSDEAARSNKLQHVKFIFPHAPQQPVTLNMGMKMPSWYDIKELSSIQAQQDEPGVLKSIDRLKQIIAEEVQAGIPTDRIIIGGFSQGCAVSLATSAVFDKPLAGVIGLSGYLPIKDTIISYSVDNKFDTVNKKTPHFLGHGTSDPVVQFQYGKLSRDTLINQLGREHVSWNEYPGMEHSVCPEELDAILKFAEKVLPEKTETA</sequence>